<keyword evidence="1" id="KW-0378">Hydrolase</keyword>
<evidence type="ECO:0000259" key="2">
    <source>
        <dbReference type="Pfam" id="PF03629"/>
    </source>
</evidence>
<reference evidence="3" key="1">
    <citation type="submission" date="2022-03" db="EMBL/GenBank/DDBJ databases">
        <title>De novo assembled genomes of Belliella spp. (Cyclobacteriaceae) strains.</title>
        <authorList>
            <person name="Szabo A."/>
            <person name="Korponai K."/>
            <person name="Felfoldi T."/>
        </authorList>
    </citation>
    <scope>NUCLEOTIDE SEQUENCE</scope>
    <source>
        <strain evidence="3">DSM 111904</strain>
    </source>
</reference>
<dbReference type="PANTHER" id="PTHR22901:SF0">
    <property type="entry name" value="SIALATE O-ACETYLESTERASE"/>
    <property type="match status" value="1"/>
</dbReference>
<evidence type="ECO:0000313" key="4">
    <source>
        <dbReference type="Proteomes" id="UP001165489"/>
    </source>
</evidence>
<gene>
    <name evidence="3" type="ORF">MM239_01725</name>
</gene>
<accession>A0ABS9UWG5</accession>
<dbReference type="Pfam" id="PF03629">
    <property type="entry name" value="SASA"/>
    <property type="match status" value="1"/>
</dbReference>
<dbReference type="InterPro" id="IPR005181">
    <property type="entry name" value="SASA"/>
</dbReference>
<keyword evidence="4" id="KW-1185">Reference proteome</keyword>
<evidence type="ECO:0000256" key="1">
    <source>
        <dbReference type="ARBA" id="ARBA00022801"/>
    </source>
</evidence>
<protein>
    <submittedName>
        <fullName evidence="3">Sialate O-acetylesterase</fullName>
    </submittedName>
</protein>
<comment type="caution">
    <text evidence="3">The sequence shown here is derived from an EMBL/GenBank/DDBJ whole genome shotgun (WGS) entry which is preliminary data.</text>
</comment>
<dbReference type="RefSeq" id="WP_241346074.1">
    <property type="nucleotide sequence ID" value="NZ_JAKZGP010000002.1"/>
</dbReference>
<dbReference type="InterPro" id="IPR039329">
    <property type="entry name" value="SIAE"/>
</dbReference>
<evidence type="ECO:0000313" key="3">
    <source>
        <dbReference type="EMBL" id="MCH7408100.1"/>
    </source>
</evidence>
<dbReference type="InterPro" id="IPR036514">
    <property type="entry name" value="SGNH_hydro_sf"/>
</dbReference>
<proteinExistence type="predicted"/>
<dbReference type="Proteomes" id="UP001165489">
    <property type="component" value="Unassembled WGS sequence"/>
</dbReference>
<dbReference type="EMBL" id="JAKZGP010000002">
    <property type="protein sequence ID" value="MCH7408100.1"/>
    <property type="molecule type" value="Genomic_DNA"/>
</dbReference>
<organism evidence="3 4">
    <name type="scientific">Belliella filtrata</name>
    <dbReference type="NCBI Taxonomy" id="2923435"/>
    <lineage>
        <taxon>Bacteria</taxon>
        <taxon>Pseudomonadati</taxon>
        <taxon>Bacteroidota</taxon>
        <taxon>Cytophagia</taxon>
        <taxon>Cytophagales</taxon>
        <taxon>Cyclobacteriaceae</taxon>
        <taxon>Belliella</taxon>
    </lineage>
</organism>
<name>A0ABS9UWG5_9BACT</name>
<feature type="domain" description="Sialate O-acetylesterase" evidence="2">
    <location>
        <begin position="111"/>
        <end position="366"/>
    </location>
</feature>
<sequence length="479" mass="53251">MKKIKLSAIFSILLVFWMVYGAMAQVRLPSIFSNDMVLQRNADVKVWGWADPGKKVFLQGTWSDDVVEARSGADGKWRAEIPTPEAGGPYELRIQAGEGEEVVLTGILIGEVWLCSGQSNMEMPLKGYPGQPISGGQEQIVTAKNPLLRMITVPRKAELIPMEDFEGEWKVPNPETVSNFSATAWFFGNLLTQVLDIPVGLIQVSYGGSNIEAWMDSDMLEQFPEINLPKEKSNIKEPNRTATALYNGMLAPVIGYGIAGVIWYQGESNYDRPDQYEHLFPSMVSAWRGQWEAGEFPFYFAQIAPFNYAQFTPNEVITKNNSAYLRDAQRKSADKIPNSGMVVLLDIGEEDNIHPAKKKEVGHRFAYWALANTYGLKGFEFAGPVYNAHAVDGSVVTISFDQVSTGITSYGKEVHGFELAGEDRVFHPAQAVLERKSIKLSSSQVPKPVAIRYAFKDFTNAEVFSTAGLPLSSFRTDDW</sequence>
<dbReference type="SUPFAM" id="SSF52266">
    <property type="entry name" value="SGNH hydrolase"/>
    <property type="match status" value="1"/>
</dbReference>
<dbReference type="Gene3D" id="3.40.50.1110">
    <property type="entry name" value="SGNH hydrolase"/>
    <property type="match status" value="1"/>
</dbReference>
<dbReference type="PANTHER" id="PTHR22901">
    <property type="entry name" value="SIALATE O-ACETYLESTERASE"/>
    <property type="match status" value="1"/>
</dbReference>